<dbReference type="InterPro" id="IPR001254">
    <property type="entry name" value="Trypsin_dom"/>
</dbReference>
<feature type="active site" description="Charge relay system" evidence="11">
    <location>
        <position position="281"/>
    </location>
</feature>
<dbReference type="Proteomes" id="UP000504623">
    <property type="component" value="Unplaced"/>
</dbReference>
<dbReference type="InterPro" id="IPR001314">
    <property type="entry name" value="Peptidase_S1A"/>
</dbReference>
<dbReference type="Gene3D" id="2.40.10.10">
    <property type="entry name" value="Trypsin-like serine proteases"/>
    <property type="match status" value="2"/>
</dbReference>
<dbReference type="GO" id="GO:0005886">
    <property type="term" value="C:plasma membrane"/>
    <property type="evidence" value="ECO:0007669"/>
    <property type="project" value="InterPro"/>
</dbReference>
<dbReference type="InterPro" id="IPR033116">
    <property type="entry name" value="TRYPSIN_SER"/>
</dbReference>
<dbReference type="PRINTS" id="PR00722">
    <property type="entry name" value="CHYMOTRYPSIN"/>
</dbReference>
<keyword evidence="3 12" id="KW-0812">Transmembrane</keyword>
<dbReference type="InterPro" id="IPR043504">
    <property type="entry name" value="Peptidase_S1_PA_chymotrypsin"/>
</dbReference>
<comment type="subcellular location">
    <subcellularLocation>
        <location evidence="1">Membrane</location>
        <topology evidence="1">Single-pass type II membrane protein</topology>
    </subcellularLocation>
</comment>
<dbReference type="PANTHER" id="PTHR24252">
    <property type="entry name" value="ACROSIN-RELATED"/>
    <property type="match status" value="1"/>
</dbReference>
<gene>
    <name evidence="16" type="primary">TMPRSS11A</name>
</gene>
<keyword evidence="6" id="KW-0735">Signal-anchor</keyword>
<evidence type="ECO:0000256" key="3">
    <source>
        <dbReference type="ARBA" id="ARBA00022692"/>
    </source>
</evidence>
<dbReference type="RefSeq" id="XP_006873844.1">
    <property type="nucleotide sequence ID" value="XM_006873782.1"/>
</dbReference>
<dbReference type="PIRSF" id="PIRSF037941">
    <property type="entry name" value="TMPRSS11ABCDE"/>
    <property type="match status" value="1"/>
</dbReference>
<keyword evidence="4 10" id="KW-0378">Hydrolase</keyword>
<name>A0A9B0U7J8_CHRAS</name>
<feature type="domain" description="SEA" evidence="13">
    <location>
        <begin position="56"/>
        <end position="173"/>
    </location>
</feature>
<evidence type="ECO:0000256" key="1">
    <source>
        <dbReference type="ARBA" id="ARBA00004606"/>
    </source>
</evidence>
<accession>A0A9B0U7J8</accession>
<evidence type="ECO:0000259" key="13">
    <source>
        <dbReference type="PROSITE" id="PS50024"/>
    </source>
</evidence>
<dbReference type="FunFam" id="2.40.10.10:FF:000003">
    <property type="entry name" value="Transmembrane serine protease 3"/>
    <property type="match status" value="1"/>
</dbReference>
<dbReference type="EC" id="3.4.21.-" evidence="10"/>
<dbReference type="SMART" id="SM00020">
    <property type="entry name" value="Tryp_SPc"/>
    <property type="match status" value="1"/>
</dbReference>
<dbReference type="GO" id="GO:0005576">
    <property type="term" value="C:extracellular region"/>
    <property type="evidence" value="ECO:0007669"/>
    <property type="project" value="InterPro"/>
</dbReference>
<dbReference type="InterPro" id="IPR009003">
    <property type="entry name" value="Peptidase_S1_PA"/>
</dbReference>
<keyword evidence="8 10" id="KW-0472">Membrane</keyword>
<dbReference type="GO" id="GO:0006508">
    <property type="term" value="P:proteolysis"/>
    <property type="evidence" value="ECO:0007669"/>
    <property type="project" value="UniProtKB-KW"/>
</dbReference>
<evidence type="ECO:0000256" key="6">
    <source>
        <dbReference type="ARBA" id="ARBA00022968"/>
    </source>
</evidence>
<dbReference type="SUPFAM" id="SSF50494">
    <property type="entry name" value="Trypsin-like serine proteases"/>
    <property type="match status" value="1"/>
</dbReference>
<dbReference type="CTD" id="339967"/>
<feature type="active site" description="Charge relay system" evidence="11">
    <location>
        <position position="377"/>
    </location>
</feature>
<dbReference type="Pfam" id="PF00089">
    <property type="entry name" value="Trypsin"/>
    <property type="match status" value="1"/>
</dbReference>
<evidence type="ECO:0000256" key="11">
    <source>
        <dbReference type="PIRSR" id="PIRSR037941-1"/>
    </source>
</evidence>
<evidence type="ECO:0000256" key="8">
    <source>
        <dbReference type="ARBA" id="ARBA00023136"/>
    </source>
</evidence>
<evidence type="ECO:0000256" key="9">
    <source>
        <dbReference type="ARBA" id="ARBA00023157"/>
    </source>
</evidence>
<dbReference type="CDD" id="cd00190">
    <property type="entry name" value="Tryp_SPc"/>
    <property type="match status" value="1"/>
</dbReference>
<dbReference type="OrthoDB" id="9425590at2759"/>
<evidence type="ECO:0000313" key="16">
    <source>
        <dbReference type="RefSeq" id="XP_006873844.1"/>
    </source>
</evidence>
<comment type="similarity">
    <text evidence="10">Belongs to the peptidase S1 family.</text>
</comment>
<protein>
    <recommendedName>
        <fullName evidence="10">Transmembrane protease serine</fullName>
        <ecNumber evidence="10">3.4.21.-</ecNumber>
    </recommendedName>
</protein>
<dbReference type="Pfam" id="PF01390">
    <property type="entry name" value="SEA"/>
    <property type="match status" value="1"/>
</dbReference>
<feature type="active site" description="Charge relay system" evidence="11">
    <location>
        <position position="236"/>
    </location>
</feature>
<keyword evidence="9" id="KW-1015">Disulfide bond</keyword>
<dbReference type="PROSITE" id="PS00135">
    <property type="entry name" value="TRYPSIN_SER"/>
    <property type="match status" value="1"/>
</dbReference>
<organism evidence="15 16">
    <name type="scientific">Chrysochloris asiatica</name>
    <name type="common">Cape golden mole</name>
    <dbReference type="NCBI Taxonomy" id="185453"/>
    <lineage>
        <taxon>Eukaryota</taxon>
        <taxon>Metazoa</taxon>
        <taxon>Chordata</taxon>
        <taxon>Craniata</taxon>
        <taxon>Vertebrata</taxon>
        <taxon>Euteleostomi</taxon>
        <taxon>Mammalia</taxon>
        <taxon>Eutheria</taxon>
        <taxon>Afrotheria</taxon>
        <taxon>Chrysochloridae</taxon>
        <taxon>Chrysochlorinae</taxon>
        <taxon>Chrysochloris</taxon>
    </lineage>
</organism>
<dbReference type="InterPro" id="IPR036364">
    <property type="entry name" value="SEA_dom_sf"/>
</dbReference>
<dbReference type="InterPro" id="IPR017329">
    <property type="entry name" value="Pept_S1A_HAT/DESC1"/>
</dbReference>
<evidence type="ECO:0000256" key="7">
    <source>
        <dbReference type="ARBA" id="ARBA00022989"/>
    </source>
</evidence>
<feature type="domain" description="Peptidase S1" evidence="14">
    <location>
        <begin position="196"/>
        <end position="426"/>
    </location>
</feature>
<evidence type="ECO:0000256" key="4">
    <source>
        <dbReference type="ARBA" id="ARBA00022801"/>
    </source>
</evidence>
<evidence type="ECO:0000256" key="2">
    <source>
        <dbReference type="ARBA" id="ARBA00022670"/>
    </source>
</evidence>
<evidence type="ECO:0000256" key="5">
    <source>
        <dbReference type="ARBA" id="ARBA00022825"/>
    </source>
</evidence>
<dbReference type="PROSITE" id="PS50240">
    <property type="entry name" value="TRYPSIN_DOM"/>
    <property type="match status" value="1"/>
</dbReference>
<proteinExistence type="inferred from homology"/>
<dbReference type="Gene3D" id="3.30.70.960">
    <property type="entry name" value="SEA domain"/>
    <property type="match status" value="1"/>
</dbReference>
<dbReference type="GO" id="GO:0004252">
    <property type="term" value="F:serine-type endopeptidase activity"/>
    <property type="evidence" value="ECO:0007669"/>
    <property type="project" value="UniProtKB-UniRule"/>
</dbReference>
<dbReference type="PROSITE" id="PS00134">
    <property type="entry name" value="TRYPSIN_HIS"/>
    <property type="match status" value="1"/>
</dbReference>
<dbReference type="GeneID" id="102830308"/>
<keyword evidence="2 10" id="KW-0645">Protease</keyword>
<dbReference type="InterPro" id="IPR000082">
    <property type="entry name" value="SEA_dom"/>
</dbReference>
<dbReference type="SUPFAM" id="SSF82671">
    <property type="entry name" value="SEA domain"/>
    <property type="match status" value="1"/>
</dbReference>
<feature type="transmembrane region" description="Helical" evidence="12">
    <location>
        <begin position="27"/>
        <end position="48"/>
    </location>
</feature>
<dbReference type="PROSITE" id="PS50024">
    <property type="entry name" value="SEA"/>
    <property type="match status" value="1"/>
</dbReference>
<dbReference type="AlphaFoldDB" id="A0A9B0U7J8"/>
<dbReference type="PANTHER" id="PTHR24252:SF17">
    <property type="entry name" value="SUPPRESSOR OF TUMORIGENICITY 14 PROTEIN HOMOLOG-RELATED"/>
    <property type="match status" value="1"/>
</dbReference>
<evidence type="ECO:0000259" key="14">
    <source>
        <dbReference type="PROSITE" id="PS50240"/>
    </source>
</evidence>
<evidence type="ECO:0000256" key="12">
    <source>
        <dbReference type="SAM" id="Phobius"/>
    </source>
</evidence>
<reference evidence="16" key="1">
    <citation type="submission" date="2025-08" db="UniProtKB">
        <authorList>
            <consortium name="RefSeq"/>
        </authorList>
    </citation>
    <scope>IDENTIFICATION</scope>
    <source>
        <tissue evidence="16">Spleen</tissue>
    </source>
</reference>
<keyword evidence="7 12" id="KW-1133">Transmembrane helix</keyword>
<keyword evidence="15" id="KW-1185">Reference proteome</keyword>
<keyword evidence="5 10" id="KW-0720">Serine protease</keyword>
<evidence type="ECO:0000313" key="15">
    <source>
        <dbReference type="Proteomes" id="UP000504623"/>
    </source>
</evidence>
<evidence type="ECO:0000256" key="10">
    <source>
        <dbReference type="PIRNR" id="PIRNR037941"/>
    </source>
</evidence>
<dbReference type="InterPro" id="IPR018114">
    <property type="entry name" value="TRYPSIN_HIS"/>
</dbReference>
<sequence>MCATLDHNVREIREVGFGTRSRDLKPWMIVLLLVVSLIVIAVVTGLLAHFSASDQKMEYYHSTFKISNLQVSTNYGQNNTYQLKDLREMSENLVDEIFIDSSLSKHYIKNQVVRLTPEEDGVKADIIMVFQFPSTELRAIREKKIHTILKQKIRNTRALSINASSIQLNAMSSTTGKLTVQACCGKRVVPLIVNRIMSGDLAAKSAWPWQASLQHNNIHQCGASLISNTWLVTAAHCFKTKANPRKWTVSFGTTINPPLMKRNVKRIIVHERYHSPAKEYDIAVVQFSPKVTFTDDIRRICLPEASASFRPNSTVYITGFGALFYGGESQNDLREAKLKIISDNVCKQPHVYGSDIKSGMLCAGYLEGIYDACRGDSGGPLVAKDLKDTWYLLGIVSWGDNCGQKNKPGVYTKVTYYRKWIASKTGL</sequence>